<dbReference type="EMBL" id="SUMC01000076">
    <property type="protein sequence ID" value="TKA01021.1"/>
    <property type="molecule type" value="Genomic_DNA"/>
</dbReference>
<evidence type="ECO:0000313" key="4">
    <source>
        <dbReference type="Proteomes" id="UP000305778"/>
    </source>
</evidence>
<dbReference type="InterPro" id="IPR009010">
    <property type="entry name" value="Asp_de-COase-like_dom_sf"/>
</dbReference>
<dbReference type="InterPro" id="IPR006657">
    <property type="entry name" value="MoPterin_dinucl-bd_dom"/>
</dbReference>
<dbReference type="AlphaFoldDB" id="A0A4U0S798"/>
<feature type="domain" description="Molybdopterin dinucleotide-binding" evidence="1">
    <location>
        <begin position="241"/>
        <end position="346"/>
    </location>
</feature>
<name>A0A4U0S798_9ACTN</name>
<keyword evidence="4" id="KW-1185">Reference proteome</keyword>
<dbReference type="PANTHER" id="PTHR43105:SF4">
    <property type="entry name" value="PROTEIN YDEP"/>
    <property type="match status" value="1"/>
</dbReference>
<accession>A0A4U0S798</accession>
<feature type="non-terminal residue" evidence="3">
    <location>
        <position position="1"/>
    </location>
</feature>
<sequence length="362" mass="40164">PCPIRGHSNVQGNRTCGIDHRPTEEFLNRLAEACGIDPPREEGLDTVRTIEAMHQGRVKVFIGMGGNFAMAAPDTPYTFEGLRHCELTAHVSTKLNRSHLVHGKKALILPCLGRTEKDQQRSGLQATSVEDSMSMVHLSVGMKRPASPRLFSEPAIIAGMARATLPDSDTPWEKYVEDYDRIRDTMAKALEGFEDFNRRVRLPLGFRLRQPARELVFLTPTGRAEFSSAPLTDVVPAPGTLALATVRSHDQWNTTIYSSDDRYRGVKNLRTLVFMNPADMRVRGIKELDLVDITSTAKDGSQRSVRGYRAIAYDIPPGCAAGYMPELNVLCAASDYSLQSDQPLMKHLKVEVVPSPQTDETM</sequence>
<dbReference type="RefSeq" id="WP_322973921.1">
    <property type="nucleotide sequence ID" value="NZ_SUMC01000043.1"/>
</dbReference>
<dbReference type="SUPFAM" id="SSF53706">
    <property type="entry name" value="Formate dehydrogenase/DMSO reductase, domains 1-3"/>
    <property type="match status" value="1"/>
</dbReference>
<dbReference type="InterPro" id="IPR050123">
    <property type="entry name" value="Prok_molybdopt-oxidoreductase"/>
</dbReference>
<dbReference type="Gene3D" id="2.40.40.20">
    <property type="match status" value="1"/>
</dbReference>
<comment type="caution">
    <text evidence="3">The sequence shown here is derived from an EMBL/GenBank/DDBJ whole genome shotgun (WGS) entry which is preliminary data.</text>
</comment>
<gene>
    <name evidence="3" type="ORF">FCI23_33495</name>
    <name evidence="2" type="ORF">FCI23_41160</name>
</gene>
<dbReference type="SUPFAM" id="SSF50692">
    <property type="entry name" value="ADC-like"/>
    <property type="match status" value="1"/>
</dbReference>
<dbReference type="InterPro" id="IPR037951">
    <property type="entry name" value="MopB_CT_YdeP"/>
</dbReference>
<dbReference type="Proteomes" id="UP000305778">
    <property type="component" value="Unassembled WGS sequence"/>
</dbReference>
<dbReference type="Gene3D" id="3.40.50.740">
    <property type="match status" value="1"/>
</dbReference>
<reference evidence="3 4" key="1">
    <citation type="submission" date="2019-04" db="EMBL/GenBank/DDBJ databases">
        <title>Streptomyces oryziradicis sp. nov., a novel actinomycete isolated from rhizosphere soil of rice (Oryza sativa L.).</title>
        <authorList>
            <person name="Li C."/>
        </authorList>
    </citation>
    <scope>NUCLEOTIDE SEQUENCE [LARGE SCALE GENOMIC DNA]</scope>
    <source>
        <strain evidence="3 4">NEAU-C40</strain>
    </source>
</reference>
<dbReference type="CDD" id="cd02787">
    <property type="entry name" value="MopB_CT_ydeP"/>
    <property type="match status" value="1"/>
</dbReference>
<proteinExistence type="predicted"/>
<evidence type="ECO:0000313" key="3">
    <source>
        <dbReference type="EMBL" id="TKA05014.1"/>
    </source>
</evidence>
<dbReference type="EMBL" id="SUMC01000043">
    <property type="protein sequence ID" value="TKA05014.1"/>
    <property type="molecule type" value="Genomic_DNA"/>
</dbReference>
<dbReference type="GO" id="GO:0016491">
    <property type="term" value="F:oxidoreductase activity"/>
    <property type="evidence" value="ECO:0007669"/>
    <property type="project" value="InterPro"/>
</dbReference>
<evidence type="ECO:0000313" key="2">
    <source>
        <dbReference type="EMBL" id="TKA01021.1"/>
    </source>
</evidence>
<protein>
    <submittedName>
        <fullName evidence="3">Formate dehydrogenase</fullName>
    </submittedName>
</protein>
<dbReference type="PANTHER" id="PTHR43105">
    <property type="entry name" value="RESPIRATORY NITRATE REDUCTASE"/>
    <property type="match status" value="1"/>
</dbReference>
<dbReference type="GO" id="GO:0016020">
    <property type="term" value="C:membrane"/>
    <property type="evidence" value="ECO:0007669"/>
    <property type="project" value="TreeGrafter"/>
</dbReference>
<dbReference type="GO" id="GO:0043546">
    <property type="term" value="F:molybdopterin cofactor binding"/>
    <property type="evidence" value="ECO:0007669"/>
    <property type="project" value="InterPro"/>
</dbReference>
<dbReference type="Pfam" id="PF01568">
    <property type="entry name" value="Molydop_binding"/>
    <property type="match status" value="1"/>
</dbReference>
<evidence type="ECO:0000259" key="1">
    <source>
        <dbReference type="Pfam" id="PF01568"/>
    </source>
</evidence>
<organism evidence="3 4">
    <name type="scientific">Actinacidiphila oryziradicis</name>
    <dbReference type="NCBI Taxonomy" id="2571141"/>
    <lineage>
        <taxon>Bacteria</taxon>
        <taxon>Bacillati</taxon>
        <taxon>Actinomycetota</taxon>
        <taxon>Actinomycetes</taxon>
        <taxon>Kitasatosporales</taxon>
        <taxon>Streptomycetaceae</taxon>
        <taxon>Actinacidiphila</taxon>
    </lineage>
</organism>